<sequence length="419" mass="44775">MSRVPAQRETGLRVHRKREVSPLRRQAQARVLAALVVAVTFAVTYTSTVKLRPLFAPDSRYYAGMALWFGGESQAEAARQVAEVSAKSGWASPAASVLFGWGLVQPRVVLPALSVPFVKLWGIDGLVVVPGLALAALIGLMAWQLSRRYGTVAALGAVVLIMCSPQIMFYGSAMLTESLSALWGALTLAAAWRYQRRPGWAPVAAMVGLTLVSAFTRQSTLIVAGAFVVAWLAALVLRHRPNGWGVAALAVGGTSVVAQVVQTVLFPTFSQLDQFKTKTGADSLSGALLAAPRLAWHIARTDVKTFALADRPLLVLVALCILSGLVFWRREETHLLLGAFAGTELYGVTNGTPTAFRYAMPGLVFFALSLALLFSRAVQRTGQPARTDDLEPGRESPLEPGGESPRRTVSSGQGQRGVA</sequence>
<feature type="region of interest" description="Disordered" evidence="1">
    <location>
        <begin position="383"/>
        <end position="419"/>
    </location>
</feature>
<organism evidence="3 4">
    <name type="scientific">Pedococcus badiiscoriae</name>
    <dbReference type="NCBI Taxonomy" id="642776"/>
    <lineage>
        <taxon>Bacteria</taxon>
        <taxon>Bacillati</taxon>
        <taxon>Actinomycetota</taxon>
        <taxon>Actinomycetes</taxon>
        <taxon>Micrococcales</taxon>
        <taxon>Intrasporangiaceae</taxon>
        <taxon>Pedococcus</taxon>
    </lineage>
</organism>
<comment type="caution">
    <text evidence="3">The sequence shown here is derived from an EMBL/GenBank/DDBJ whole genome shotgun (WGS) entry which is preliminary data.</text>
</comment>
<dbReference type="Proteomes" id="UP000573599">
    <property type="component" value="Unassembled WGS sequence"/>
</dbReference>
<proteinExistence type="predicted"/>
<keyword evidence="2" id="KW-0812">Transmembrane</keyword>
<evidence type="ECO:0000256" key="2">
    <source>
        <dbReference type="SAM" id="Phobius"/>
    </source>
</evidence>
<evidence type="ECO:0008006" key="5">
    <source>
        <dbReference type="Google" id="ProtNLM"/>
    </source>
</evidence>
<feature type="transmembrane region" description="Helical" evidence="2">
    <location>
        <begin position="149"/>
        <end position="168"/>
    </location>
</feature>
<accession>A0A852WN39</accession>
<keyword evidence="2" id="KW-1133">Transmembrane helix</keyword>
<evidence type="ECO:0000313" key="4">
    <source>
        <dbReference type="Proteomes" id="UP000573599"/>
    </source>
</evidence>
<evidence type="ECO:0000256" key="1">
    <source>
        <dbReference type="SAM" id="MobiDB-lite"/>
    </source>
</evidence>
<feature type="compositionally biased region" description="Basic and acidic residues" evidence="1">
    <location>
        <begin position="386"/>
        <end position="397"/>
    </location>
</feature>
<reference evidence="3 4" key="1">
    <citation type="submission" date="2020-07" db="EMBL/GenBank/DDBJ databases">
        <title>Sequencing the genomes of 1000 actinobacteria strains.</title>
        <authorList>
            <person name="Klenk H.-P."/>
        </authorList>
    </citation>
    <scope>NUCLEOTIDE SEQUENCE [LARGE SCALE GENOMIC DNA]</scope>
    <source>
        <strain evidence="3 4">DSM 23987</strain>
    </source>
</reference>
<keyword evidence="4" id="KW-1185">Reference proteome</keyword>
<feature type="transmembrane region" description="Helical" evidence="2">
    <location>
        <begin position="221"/>
        <end position="237"/>
    </location>
</feature>
<dbReference type="RefSeq" id="WP_179421967.1">
    <property type="nucleotide sequence ID" value="NZ_JACCAB010000001.1"/>
</dbReference>
<dbReference type="AlphaFoldDB" id="A0A852WN39"/>
<protein>
    <recommendedName>
        <fullName evidence="5">Glycosyltransferase RgtA/B/C/D-like domain-containing protein</fullName>
    </recommendedName>
</protein>
<feature type="transmembrane region" description="Helical" evidence="2">
    <location>
        <begin position="120"/>
        <end position="142"/>
    </location>
</feature>
<gene>
    <name evidence="3" type="ORF">BJ986_002132</name>
</gene>
<dbReference type="EMBL" id="JACCAB010000001">
    <property type="protein sequence ID" value="NYG07645.1"/>
    <property type="molecule type" value="Genomic_DNA"/>
</dbReference>
<keyword evidence="2" id="KW-0472">Membrane</keyword>
<feature type="transmembrane region" description="Helical" evidence="2">
    <location>
        <begin position="244"/>
        <end position="267"/>
    </location>
</feature>
<feature type="transmembrane region" description="Helical" evidence="2">
    <location>
        <begin position="27"/>
        <end position="45"/>
    </location>
</feature>
<evidence type="ECO:0000313" key="3">
    <source>
        <dbReference type="EMBL" id="NYG07645.1"/>
    </source>
</evidence>
<feature type="transmembrane region" description="Helical" evidence="2">
    <location>
        <begin position="308"/>
        <end position="328"/>
    </location>
</feature>
<feature type="transmembrane region" description="Helical" evidence="2">
    <location>
        <begin position="355"/>
        <end position="374"/>
    </location>
</feature>
<name>A0A852WN39_9MICO</name>